<feature type="region of interest" description="Disordered" evidence="1">
    <location>
        <begin position="83"/>
        <end position="104"/>
    </location>
</feature>
<dbReference type="Proteomes" id="UP001500279">
    <property type="component" value="Unassembled WGS sequence"/>
</dbReference>
<dbReference type="EMBL" id="BAAAEW010000026">
    <property type="protein sequence ID" value="GAA0760155.1"/>
    <property type="molecule type" value="Genomic_DNA"/>
</dbReference>
<dbReference type="Pfam" id="PF08811">
    <property type="entry name" value="DUF1800"/>
    <property type="match status" value="1"/>
</dbReference>
<name>A0ABN1KAH8_9BURK</name>
<sequence>MSPSLQTALAAHRFGLGEPDLAVVGPDPLAWLRAQIGPADPQQGEALASTAEAMRARAETARKAARQGVAIPDAAAMAAHAKARAEMSPGKKKDDPNRVDAAAREAQRDIAAQDVYARLLTASQTRRPFAERLALFWINHFSVSGQAAKVRGLIGAFERDAIRPHIAGKFQDLLRASTLHPAMLRYLDNQRSVGPHSRAAMRQPPGDKKPRATGLNENLAREVLELHTLGAESSRPGTNGQVAYAQADVTEFARVLTGWTTADRADASAPVAFELNRHEPGDKHLLGKTYPAGQQALDMVLHDLSLHPATAHFLATKLARHFVADDPPPALVSRLATAYLDSQGELPAMYQALLASPQAWQPQLVKLKTPEEFAISSARMLRLDQRWLQPARDGQVSVMGQVLHEPPSPAGWPDKAEDWLGPDALWKRIEWSTGLVTRFGTALDARLLARDGMGPLLSAETGQQLARAADGAQALSLLLMSPEFQRR</sequence>
<organism evidence="2 3">
    <name type="scientific">Ideonella azotifigens</name>
    <dbReference type="NCBI Taxonomy" id="513160"/>
    <lineage>
        <taxon>Bacteria</taxon>
        <taxon>Pseudomonadati</taxon>
        <taxon>Pseudomonadota</taxon>
        <taxon>Betaproteobacteria</taxon>
        <taxon>Burkholderiales</taxon>
        <taxon>Sphaerotilaceae</taxon>
        <taxon>Ideonella</taxon>
    </lineage>
</organism>
<evidence type="ECO:0000256" key="1">
    <source>
        <dbReference type="SAM" id="MobiDB-lite"/>
    </source>
</evidence>
<keyword evidence="3" id="KW-1185">Reference proteome</keyword>
<feature type="region of interest" description="Disordered" evidence="1">
    <location>
        <begin position="191"/>
        <end position="213"/>
    </location>
</feature>
<comment type="caution">
    <text evidence="2">The sequence shown here is derived from an EMBL/GenBank/DDBJ whole genome shotgun (WGS) entry which is preliminary data.</text>
</comment>
<dbReference type="InterPro" id="IPR014917">
    <property type="entry name" value="DUF1800"/>
</dbReference>
<evidence type="ECO:0000313" key="3">
    <source>
        <dbReference type="Proteomes" id="UP001500279"/>
    </source>
</evidence>
<accession>A0ABN1KAH8</accession>
<protein>
    <submittedName>
        <fullName evidence="2">DUF1800 family protein</fullName>
    </submittedName>
</protein>
<proteinExistence type="predicted"/>
<evidence type="ECO:0000313" key="2">
    <source>
        <dbReference type="EMBL" id="GAA0760155.1"/>
    </source>
</evidence>
<gene>
    <name evidence="2" type="ORF">GCM10009107_42380</name>
</gene>
<reference evidence="2 3" key="1">
    <citation type="journal article" date="2019" name="Int. J. Syst. Evol. Microbiol.">
        <title>The Global Catalogue of Microorganisms (GCM) 10K type strain sequencing project: providing services to taxonomists for standard genome sequencing and annotation.</title>
        <authorList>
            <consortium name="The Broad Institute Genomics Platform"/>
            <consortium name="The Broad Institute Genome Sequencing Center for Infectious Disease"/>
            <person name="Wu L."/>
            <person name="Ma J."/>
        </authorList>
    </citation>
    <scope>NUCLEOTIDE SEQUENCE [LARGE SCALE GENOMIC DNA]</scope>
    <source>
        <strain evidence="2 3">JCM 15503</strain>
    </source>
</reference>
<dbReference type="RefSeq" id="WP_141285522.1">
    <property type="nucleotide sequence ID" value="NZ_BAAAEW010000026.1"/>
</dbReference>